<dbReference type="GO" id="GO:0020037">
    <property type="term" value="F:heme binding"/>
    <property type="evidence" value="ECO:0007669"/>
    <property type="project" value="InterPro"/>
</dbReference>
<dbReference type="Pfam" id="PF13442">
    <property type="entry name" value="Cytochrome_CBB3"/>
    <property type="match status" value="1"/>
</dbReference>
<gene>
    <name evidence="9" type="ORF">EIP75_22920</name>
</gene>
<keyword evidence="2 6" id="KW-0349">Heme</keyword>
<evidence type="ECO:0000259" key="8">
    <source>
        <dbReference type="PROSITE" id="PS51007"/>
    </source>
</evidence>
<dbReference type="GO" id="GO:0009055">
    <property type="term" value="F:electron transfer activity"/>
    <property type="evidence" value="ECO:0007669"/>
    <property type="project" value="InterPro"/>
</dbReference>
<keyword evidence="3 6" id="KW-0479">Metal-binding</keyword>
<dbReference type="AlphaFoldDB" id="A0A426UZK5"/>
<evidence type="ECO:0000313" key="10">
    <source>
        <dbReference type="Proteomes" id="UP000269265"/>
    </source>
</evidence>
<dbReference type="Proteomes" id="UP000269265">
    <property type="component" value="Unassembled WGS sequence"/>
</dbReference>
<keyword evidence="10" id="KW-1185">Reference proteome</keyword>
<keyword evidence="7" id="KW-0812">Transmembrane</keyword>
<evidence type="ECO:0000256" key="5">
    <source>
        <dbReference type="ARBA" id="ARBA00023004"/>
    </source>
</evidence>
<name>A0A426UZK5_9BURK</name>
<dbReference type="OrthoDB" id="9814708at2"/>
<sequence>MSQEPHASHEGPIKTPKQLVVAVVLAFVLPILIIVLLVSYVNSASKASAGSTALSPEATAQRIMPVAAVQIKVAAANAGAATGEEVFKGQCAACHEAGTLGAPKFGDAAAWTARISQGVEALYHAALKGKNAMPPQGGGDFNDDEIKRAVVYMANAGGAKFTAPPVVAAAASGADAAASAASAP</sequence>
<dbReference type="SUPFAM" id="SSF46626">
    <property type="entry name" value="Cytochrome c"/>
    <property type="match status" value="1"/>
</dbReference>
<reference evidence="9 10" key="1">
    <citation type="submission" date="2018-12" db="EMBL/GenBank/DDBJ databases">
        <title>The whole draft genome of Aquabacterium sp. SJQ9.</title>
        <authorList>
            <person name="Sun L."/>
            <person name="Gao X."/>
            <person name="Chen W."/>
            <person name="Huang K."/>
        </authorList>
    </citation>
    <scope>NUCLEOTIDE SEQUENCE [LARGE SCALE GENOMIC DNA]</scope>
    <source>
        <strain evidence="9 10">SJQ9</strain>
    </source>
</reference>
<evidence type="ECO:0000256" key="7">
    <source>
        <dbReference type="SAM" id="Phobius"/>
    </source>
</evidence>
<dbReference type="EMBL" id="RSED01000033">
    <property type="protein sequence ID" value="RRS00057.1"/>
    <property type="molecule type" value="Genomic_DNA"/>
</dbReference>
<dbReference type="PROSITE" id="PS51007">
    <property type="entry name" value="CYTC"/>
    <property type="match status" value="1"/>
</dbReference>
<keyword evidence="7" id="KW-1133">Transmembrane helix</keyword>
<accession>A0A426UZK5</accession>
<evidence type="ECO:0000256" key="1">
    <source>
        <dbReference type="ARBA" id="ARBA00022448"/>
    </source>
</evidence>
<keyword evidence="4" id="KW-0249">Electron transport</keyword>
<dbReference type="InterPro" id="IPR009056">
    <property type="entry name" value="Cyt_c-like_dom"/>
</dbReference>
<dbReference type="InterPro" id="IPR036909">
    <property type="entry name" value="Cyt_c-like_dom_sf"/>
</dbReference>
<keyword evidence="1" id="KW-0813">Transport</keyword>
<dbReference type="Gene3D" id="1.10.760.10">
    <property type="entry name" value="Cytochrome c-like domain"/>
    <property type="match status" value="1"/>
</dbReference>
<keyword evidence="7" id="KW-0472">Membrane</keyword>
<dbReference type="GO" id="GO:0005506">
    <property type="term" value="F:iron ion binding"/>
    <property type="evidence" value="ECO:0007669"/>
    <property type="project" value="InterPro"/>
</dbReference>
<dbReference type="RefSeq" id="WP_125245525.1">
    <property type="nucleotide sequence ID" value="NZ_RSED01000033.1"/>
</dbReference>
<feature type="domain" description="Cytochrome c" evidence="8">
    <location>
        <begin position="78"/>
        <end position="157"/>
    </location>
</feature>
<organism evidence="9 10">
    <name type="scientific">Aquabacterium soli</name>
    <dbReference type="NCBI Taxonomy" id="2493092"/>
    <lineage>
        <taxon>Bacteria</taxon>
        <taxon>Pseudomonadati</taxon>
        <taxon>Pseudomonadota</taxon>
        <taxon>Betaproteobacteria</taxon>
        <taxon>Burkholderiales</taxon>
        <taxon>Aquabacterium</taxon>
    </lineage>
</organism>
<feature type="transmembrane region" description="Helical" evidence="7">
    <location>
        <begin position="20"/>
        <end position="41"/>
    </location>
</feature>
<evidence type="ECO:0000256" key="2">
    <source>
        <dbReference type="ARBA" id="ARBA00022617"/>
    </source>
</evidence>
<evidence type="ECO:0000256" key="4">
    <source>
        <dbReference type="ARBA" id="ARBA00022982"/>
    </source>
</evidence>
<evidence type="ECO:0000256" key="3">
    <source>
        <dbReference type="ARBA" id="ARBA00022723"/>
    </source>
</evidence>
<dbReference type="PANTHER" id="PTHR40942">
    <property type="match status" value="1"/>
</dbReference>
<evidence type="ECO:0000313" key="9">
    <source>
        <dbReference type="EMBL" id="RRS00057.1"/>
    </source>
</evidence>
<protein>
    <submittedName>
        <fullName evidence="9">Cytochrome c5 family protein</fullName>
    </submittedName>
</protein>
<proteinExistence type="predicted"/>
<dbReference type="InterPro" id="IPR002323">
    <property type="entry name" value="Cyt_CIE"/>
</dbReference>
<evidence type="ECO:0000256" key="6">
    <source>
        <dbReference type="PROSITE-ProRule" id="PRU00433"/>
    </source>
</evidence>
<dbReference type="PANTHER" id="PTHR40942:SF4">
    <property type="entry name" value="CYTOCHROME C5"/>
    <property type="match status" value="1"/>
</dbReference>
<comment type="caution">
    <text evidence="9">The sequence shown here is derived from an EMBL/GenBank/DDBJ whole genome shotgun (WGS) entry which is preliminary data.</text>
</comment>
<keyword evidence="5 6" id="KW-0408">Iron</keyword>
<dbReference type="PRINTS" id="PR00607">
    <property type="entry name" value="CYTCHROMECIE"/>
</dbReference>